<feature type="region of interest" description="Disordered" evidence="1">
    <location>
        <begin position="1377"/>
        <end position="1399"/>
    </location>
</feature>
<feature type="region of interest" description="Disordered" evidence="1">
    <location>
        <begin position="1423"/>
        <end position="1445"/>
    </location>
</feature>
<dbReference type="EMBL" id="CP056070">
    <property type="protein sequence ID" value="UKK01206.2"/>
    <property type="molecule type" value="Genomic_DNA"/>
</dbReference>
<accession>A0A976MB01</accession>
<evidence type="ECO:0000313" key="2">
    <source>
        <dbReference type="EMBL" id="UKK01206.2"/>
    </source>
</evidence>
<organism evidence="2 3">
    <name type="scientific">Theileria orientalis</name>
    <dbReference type="NCBI Taxonomy" id="68886"/>
    <lineage>
        <taxon>Eukaryota</taxon>
        <taxon>Sar</taxon>
        <taxon>Alveolata</taxon>
        <taxon>Apicomplexa</taxon>
        <taxon>Aconoidasida</taxon>
        <taxon>Piroplasmida</taxon>
        <taxon>Theileriidae</taxon>
        <taxon>Theileria</taxon>
    </lineage>
</organism>
<sequence length="1445" mass="171902">MGFLTYENYNDNTQPFYDNFLNNGDSTLDVAGYGPEHQSGSLFNEIEPNTADLPFDYGNVENIHIRNVIHPLDRKLMNKAFRCLVIAYHDSVRNSVLDSLSDVYSRKHYCRLVLNSFLIPIRKKRYEELMEYAENYSMKKFIQRWRVQVLTLNEVKNNELSAKLYYESSLSSKCLKAFKALGKQSSLKNYKLLRLVSIIKSNLVCNIIMPWNELTKKYKRLDLCLTDLTNNHNKMLKNQAFNSIFNFYNKRVGVSMLDDFVRYYLKKRALYQIYAFYTHILQKQVCLDKKLKLVLAEKYFEHWRYMSLYKISSNIYKYNIKSKSFNKLKQYANYKMLLNKKEQIVSREMNRYLKDRVLTKMSEFHTSRKWIRTLIKNMISIVEMHQKRSSFKKLYEHYKIIEHELDNNLKAERFSKMVLFNRGVRSMYEYAVKRKGKKEKMLLAAMNYNRYLCSYVFDHMLKLYTEKENRNMKVLEQFNESRNVYLKRLYFSSFRRAILKTMRLDKQYELISNNYDAYLASTVFKSIHDVIRTNHSRKLSLIASILSANEEREEGYNEETTDEVNTKVLSSSRVSVKMLLASTKPLKSECLSFLLYLLAFKSKFNEVYHSYFSKNEDELVNKLMDKLTSEQLGSIKSKYALLLHETRLLYLPQKSPYTSELQHYFEAIPTEIINLLQYLALDEIFKLNSVLKGNNTTYGSAYLEGQTLSGYTLLKLPLWRIINLKLLVSKKRKMLKTWRTMTEMKLKKKATDAEYYETFKDMSKMFTKITFFDEWVALTAKVIQTRTEMKLQKYNRFTEHIDALVLNRKGLGYLLIYLTYMSSRYSGVELNAKLRVWFIRFLKNNQNFQHASLVAVYLSNQRIFTSWKNFSLWYSKIKRDALEFNRINVLMKSFKLWFTSTAYLNNKREELCQTISGTSDSILKYATLNAWHKLSRLHKVIDSEKRNRNLMMKSMKIWKEHTDTVLLRRHKYETIQKSCDDTVLNVYFNKWYEHYRVTVRNREMDLIANSHYYTTTASKYLLSWMELTRKMIRLGDAREQIEEDQKYTIKYRHFNAMYKYWRLSEYQRRSITMRTFVILRLLAFTYKLTRLIEKRQTERTKESIREFYNLIKSNRKYHLECENIIMNHKKLYSILYRLSDINKDRIVQGLRVMNANAYYRTRFNLVRKRVNSRLLDEYYRRWVEVSSYNRAWIKKIEGVYTYLSYIKSPNDAKNSNISRKDLVITDKSYQLKALKAKYLRNLYVNALAHWKRSHCVLDTSYEVLECIYSFAHTSRLIQALRVLQENFMDRRWNEVCAYRVVNFESSMNFKTKSRVFNHLKCLVKPNMDSLLSVYDPEYLDPTARSSESTLNLALPTHANDHTAVVLTMTGSSINNITNNSPGLSPSERNSRQFTTVPSLQQSPMKGAVPLELMDITKVARLLNGPSESEGPVDQDALGQSVSDMV</sequence>
<dbReference type="Proteomes" id="UP000244811">
    <property type="component" value="Chromosome 3"/>
</dbReference>
<gene>
    <name evidence="2" type="ORF">MACK_002019</name>
</gene>
<evidence type="ECO:0000313" key="3">
    <source>
        <dbReference type="Proteomes" id="UP000244811"/>
    </source>
</evidence>
<protein>
    <recommendedName>
        <fullName evidence="4">Sfi1 spindle body domain-containing protein</fullName>
    </recommendedName>
</protein>
<reference evidence="2" key="1">
    <citation type="submission" date="2022-07" db="EMBL/GenBank/DDBJ databases">
        <title>Evaluation of T. orientalis genome assembly methods using nanopore sequencing and analysis of variation between genomes.</title>
        <authorList>
            <person name="Yam J."/>
            <person name="Micallef M.L."/>
            <person name="Liu M."/>
            <person name="Djordjevic S.P."/>
            <person name="Bogema D.R."/>
            <person name="Jenkins C."/>
        </authorList>
    </citation>
    <scope>NUCLEOTIDE SEQUENCE</scope>
    <source>
        <strain evidence="2">Goon Nure</strain>
    </source>
</reference>
<evidence type="ECO:0008006" key="4">
    <source>
        <dbReference type="Google" id="ProtNLM"/>
    </source>
</evidence>
<name>A0A976MB01_THEOR</name>
<proteinExistence type="predicted"/>
<feature type="compositionally biased region" description="Polar residues" evidence="1">
    <location>
        <begin position="1381"/>
        <end position="1399"/>
    </location>
</feature>
<evidence type="ECO:0000256" key="1">
    <source>
        <dbReference type="SAM" id="MobiDB-lite"/>
    </source>
</evidence>